<accession>A0AAD9ICF4</accession>
<dbReference type="AlphaFoldDB" id="A0AAD9ICF4"/>
<reference evidence="1" key="1">
    <citation type="journal article" date="2023" name="Mol. Plant Microbe Interact.">
        <title>Elucidating the Obligate Nature and Biological Capacity of an Invasive Fungal Corn Pathogen.</title>
        <authorList>
            <person name="MacCready J.S."/>
            <person name="Roggenkamp E.M."/>
            <person name="Gdanetz K."/>
            <person name="Chilvers M.I."/>
        </authorList>
    </citation>
    <scope>NUCLEOTIDE SEQUENCE</scope>
    <source>
        <strain evidence="1">PM02</strain>
    </source>
</reference>
<sequence length="165" mass="18283">MNLSSLIHTPSVSWDKYCESVAASLLQTVENHGFRRDALSAIPTTSPRLVELRRRLALVFVFEDLPRASAHPEASFSLRAVMDKLDHDKAFVVNRQTNYNDFKALVGMLVIAIDDGVPPVSPDGTQARKDFNAEVDELAMKIRRLWNRIPDPGGQKLGTGPGSKN</sequence>
<dbReference type="EMBL" id="JAQQPM010000009">
    <property type="protein sequence ID" value="KAK2075199.1"/>
    <property type="molecule type" value="Genomic_DNA"/>
</dbReference>
<evidence type="ECO:0000313" key="2">
    <source>
        <dbReference type="Proteomes" id="UP001217918"/>
    </source>
</evidence>
<protein>
    <submittedName>
        <fullName evidence="1">Uncharacterized protein</fullName>
    </submittedName>
</protein>
<gene>
    <name evidence="1" type="ORF">P8C59_009346</name>
</gene>
<comment type="caution">
    <text evidence="1">The sequence shown here is derived from an EMBL/GenBank/DDBJ whole genome shotgun (WGS) entry which is preliminary data.</text>
</comment>
<dbReference type="Proteomes" id="UP001217918">
    <property type="component" value="Unassembled WGS sequence"/>
</dbReference>
<name>A0AAD9ICF4_9PEZI</name>
<keyword evidence="2" id="KW-1185">Reference proteome</keyword>
<organism evidence="1 2">
    <name type="scientific">Phyllachora maydis</name>
    <dbReference type="NCBI Taxonomy" id="1825666"/>
    <lineage>
        <taxon>Eukaryota</taxon>
        <taxon>Fungi</taxon>
        <taxon>Dikarya</taxon>
        <taxon>Ascomycota</taxon>
        <taxon>Pezizomycotina</taxon>
        <taxon>Sordariomycetes</taxon>
        <taxon>Sordariomycetidae</taxon>
        <taxon>Phyllachorales</taxon>
        <taxon>Phyllachoraceae</taxon>
        <taxon>Phyllachora</taxon>
    </lineage>
</organism>
<proteinExistence type="predicted"/>
<evidence type="ECO:0000313" key="1">
    <source>
        <dbReference type="EMBL" id="KAK2075199.1"/>
    </source>
</evidence>